<protein>
    <submittedName>
        <fullName evidence="3">Haloacid dehalogenase type II</fullName>
    </submittedName>
</protein>
<dbReference type="SUPFAM" id="SSF56784">
    <property type="entry name" value="HAD-like"/>
    <property type="match status" value="1"/>
</dbReference>
<dbReference type="PANTHER" id="PTHR43316:SF3">
    <property type="entry name" value="HALOACID DEHALOGENASE, TYPE II (AFU_ORTHOLOGUE AFUA_2G07750)-RELATED"/>
    <property type="match status" value="1"/>
</dbReference>
<dbReference type="InterPro" id="IPR023214">
    <property type="entry name" value="HAD_sf"/>
</dbReference>
<dbReference type="EMBL" id="PDEP01000009">
    <property type="protein sequence ID" value="PEN06241.1"/>
    <property type="molecule type" value="Genomic_DNA"/>
</dbReference>
<sequence>MRSSIWGAHGSWIAPNSTRGSIASGCSSMQTSPQWQKPMPVRMLRARPAAAPHASHAMPPTLVFDVNETLLDLSALDAPFNDAFGSPDVRAEWFAQVLQSALVHTVLDTYADFSAIAAAALDMIAARHDRSLSEAEQTAILDTVRELPPHPDVPYALDRLAAADIRLAALSNGSPDVLHAQLAHADLTAYFDEILSAHAVRRLKPAPDPYHMAMDVLGVSACDMGFVAAHTWDVAGAMRVGCPATLVLRDGVTPDPLAPPPTHTLPTLHALADLLDA</sequence>
<proteinExistence type="inferred from homology"/>
<gene>
    <name evidence="3" type="ORF">CRI93_10475</name>
</gene>
<dbReference type="InterPro" id="IPR051540">
    <property type="entry name" value="S-2-haloacid_dehalogenase"/>
</dbReference>
<dbReference type="InterPro" id="IPR036412">
    <property type="entry name" value="HAD-like_sf"/>
</dbReference>
<reference evidence="3 4" key="1">
    <citation type="submission" date="2017-10" db="EMBL/GenBank/DDBJ databases">
        <title>Draft genome of Longimonas halophila.</title>
        <authorList>
            <person name="Goh K.M."/>
            <person name="Shamsir M.S."/>
            <person name="Lim S.W."/>
        </authorList>
    </citation>
    <scope>NUCLEOTIDE SEQUENCE [LARGE SCALE GENOMIC DNA]</scope>
    <source>
        <strain evidence="3 4">KCTC 42399</strain>
    </source>
</reference>
<dbReference type="InterPro" id="IPR041492">
    <property type="entry name" value="HAD_2"/>
</dbReference>
<evidence type="ECO:0000313" key="4">
    <source>
        <dbReference type="Proteomes" id="UP000221024"/>
    </source>
</evidence>
<keyword evidence="2" id="KW-0378">Hydrolase</keyword>
<evidence type="ECO:0000313" key="3">
    <source>
        <dbReference type="EMBL" id="PEN06241.1"/>
    </source>
</evidence>
<dbReference type="NCBIfam" id="TIGR01428">
    <property type="entry name" value="HAD_type_II"/>
    <property type="match status" value="1"/>
</dbReference>
<accession>A0A2H3NKC0</accession>
<keyword evidence="4" id="KW-1185">Reference proteome</keyword>
<dbReference type="AlphaFoldDB" id="A0A2H3NKC0"/>
<dbReference type="Gene3D" id="1.10.150.240">
    <property type="entry name" value="Putative phosphatase, domain 2"/>
    <property type="match status" value="1"/>
</dbReference>
<comment type="similarity">
    <text evidence="1">Belongs to the HAD-like hydrolase superfamily. S-2-haloalkanoic acid dehalogenase family.</text>
</comment>
<evidence type="ECO:0000256" key="1">
    <source>
        <dbReference type="ARBA" id="ARBA00008106"/>
    </source>
</evidence>
<dbReference type="InterPro" id="IPR006328">
    <property type="entry name" value="2-HAD"/>
</dbReference>
<dbReference type="Pfam" id="PF13419">
    <property type="entry name" value="HAD_2"/>
    <property type="match status" value="1"/>
</dbReference>
<dbReference type="Gene3D" id="3.40.50.1000">
    <property type="entry name" value="HAD superfamily/HAD-like"/>
    <property type="match status" value="1"/>
</dbReference>
<dbReference type="PRINTS" id="PR00413">
    <property type="entry name" value="HADHALOGNASE"/>
</dbReference>
<dbReference type="PANTHER" id="PTHR43316">
    <property type="entry name" value="HYDROLASE, HALOACID DELAHOGENASE-RELATED"/>
    <property type="match status" value="1"/>
</dbReference>
<dbReference type="SFLD" id="SFLDS00003">
    <property type="entry name" value="Haloacid_Dehalogenase"/>
    <property type="match status" value="1"/>
</dbReference>
<dbReference type="InterPro" id="IPR006439">
    <property type="entry name" value="HAD-SF_hydro_IA"/>
</dbReference>
<dbReference type="SFLD" id="SFLDG01129">
    <property type="entry name" value="C1.5:_HAD__Beta-PGM__Phosphata"/>
    <property type="match status" value="1"/>
</dbReference>
<dbReference type="InterPro" id="IPR023198">
    <property type="entry name" value="PGP-like_dom2"/>
</dbReference>
<name>A0A2H3NKC0_9BACT</name>
<dbReference type="Proteomes" id="UP000221024">
    <property type="component" value="Unassembled WGS sequence"/>
</dbReference>
<dbReference type="GO" id="GO:0019120">
    <property type="term" value="F:hydrolase activity, acting on acid halide bonds, in C-halide compounds"/>
    <property type="evidence" value="ECO:0007669"/>
    <property type="project" value="InterPro"/>
</dbReference>
<dbReference type="CDD" id="cd02588">
    <property type="entry name" value="HAD_L2-DEX"/>
    <property type="match status" value="1"/>
</dbReference>
<organism evidence="3 4">
    <name type="scientific">Longimonas halophila</name>
    <dbReference type="NCBI Taxonomy" id="1469170"/>
    <lineage>
        <taxon>Bacteria</taxon>
        <taxon>Pseudomonadati</taxon>
        <taxon>Rhodothermota</taxon>
        <taxon>Rhodothermia</taxon>
        <taxon>Rhodothermales</taxon>
        <taxon>Salisaetaceae</taxon>
        <taxon>Longimonas</taxon>
    </lineage>
</organism>
<evidence type="ECO:0000256" key="2">
    <source>
        <dbReference type="ARBA" id="ARBA00022801"/>
    </source>
</evidence>
<comment type="caution">
    <text evidence="3">The sequence shown here is derived from an EMBL/GenBank/DDBJ whole genome shotgun (WGS) entry which is preliminary data.</text>
</comment>
<dbReference type="NCBIfam" id="TIGR01493">
    <property type="entry name" value="HAD-SF-IA-v2"/>
    <property type="match status" value="1"/>
</dbReference>